<dbReference type="RefSeq" id="WP_198911959.1">
    <property type="nucleotide sequence ID" value="NZ_JAPIUX010000005.1"/>
</dbReference>
<sequence>MTDETHQHLARVLRMGDVAPDFEARSTHGTLRLSDYRGRWLIFFSHPADFTPVCTTEFVSLAKKHDQFTAMNCAVLGLSVDSLYSHLAWTRAIRELFGIEIPFPIIEDPSMQIGYAYGMINEHSANSADMRATYFIDPNGIVRAITHYPLTIGRSISEMIRMVAALQASYSGERLAPADWQPEQPLLLPADEQSSGDIDWFCRSAP</sequence>
<dbReference type="Gene3D" id="3.40.30.10">
    <property type="entry name" value="Glutaredoxin"/>
    <property type="match status" value="1"/>
</dbReference>
<evidence type="ECO:0000313" key="12">
    <source>
        <dbReference type="Proteomes" id="UP001526446"/>
    </source>
</evidence>
<dbReference type="NCBIfam" id="NF009668">
    <property type="entry name" value="PRK13189.1"/>
    <property type="match status" value="1"/>
</dbReference>
<dbReference type="InterPro" id="IPR000866">
    <property type="entry name" value="AhpC/TSA"/>
</dbReference>
<dbReference type="PANTHER" id="PTHR10681">
    <property type="entry name" value="THIOREDOXIN PEROXIDASE"/>
    <property type="match status" value="1"/>
</dbReference>
<dbReference type="EMBL" id="JAPIUX010000005">
    <property type="protein sequence ID" value="MCX2561214.1"/>
    <property type="molecule type" value="Genomic_DNA"/>
</dbReference>
<keyword evidence="4 11" id="KW-0575">Peroxidase</keyword>
<dbReference type="InterPro" id="IPR036249">
    <property type="entry name" value="Thioredoxin-like_sf"/>
</dbReference>
<keyword evidence="6 11" id="KW-0560">Oxidoreductase</keyword>
<keyword evidence="7" id="KW-0676">Redox-active center</keyword>
<dbReference type="Pfam" id="PF00578">
    <property type="entry name" value="AhpC-TSA"/>
    <property type="match status" value="1"/>
</dbReference>
<feature type="domain" description="Thioredoxin" evidence="10">
    <location>
        <begin position="13"/>
        <end position="168"/>
    </location>
</feature>
<evidence type="ECO:0000256" key="7">
    <source>
        <dbReference type="ARBA" id="ARBA00023284"/>
    </source>
</evidence>
<dbReference type="InterPro" id="IPR050217">
    <property type="entry name" value="Peroxiredoxin"/>
</dbReference>
<gene>
    <name evidence="11" type="ORF">OQ252_07360</name>
</gene>
<dbReference type="PROSITE" id="PS51352">
    <property type="entry name" value="THIOREDOXIN_2"/>
    <property type="match status" value="1"/>
</dbReference>
<reference evidence="11 12" key="1">
    <citation type="submission" date="2022-11" db="EMBL/GenBank/DDBJ databases">
        <title>Genome sequencing of Acetobacter type strain.</title>
        <authorList>
            <person name="Heo J."/>
            <person name="Lee D."/>
            <person name="Han B.-H."/>
            <person name="Hong S.-B."/>
            <person name="Kwon S.-W."/>
        </authorList>
    </citation>
    <scope>NUCLEOTIDE SEQUENCE [LARGE SCALE GENOMIC DNA]</scope>
    <source>
        <strain evidence="11 12">KACC 21251</strain>
    </source>
</reference>
<evidence type="ECO:0000256" key="8">
    <source>
        <dbReference type="ARBA" id="ARBA00032077"/>
    </source>
</evidence>
<comment type="caution">
    <text evidence="11">The sequence shown here is derived from an EMBL/GenBank/DDBJ whole genome shotgun (WGS) entry which is preliminary data.</text>
</comment>
<dbReference type="GO" id="GO:0140824">
    <property type="term" value="F:thioredoxin-dependent peroxiredoxin activity"/>
    <property type="evidence" value="ECO:0007669"/>
    <property type="project" value="UniProtKB-EC"/>
</dbReference>
<dbReference type="PANTHER" id="PTHR10681:SF121">
    <property type="entry name" value="ALKYL HYDROPEROXIDE REDUCTASE C"/>
    <property type="match status" value="1"/>
</dbReference>
<evidence type="ECO:0000256" key="1">
    <source>
        <dbReference type="ARBA" id="ARBA00011654"/>
    </source>
</evidence>
<dbReference type="InterPro" id="IPR013766">
    <property type="entry name" value="Thioredoxin_domain"/>
</dbReference>
<comment type="subunit">
    <text evidence="1">Homodimer; disulfide-linked, upon oxidation. 5 homodimers assemble to form a ring-like decamer.</text>
</comment>
<accession>A0ABT3Q7F6</accession>
<evidence type="ECO:0000313" key="11">
    <source>
        <dbReference type="EMBL" id="MCX2561214.1"/>
    </source>
</evidence>
<evidence type="ECO:0000256" key="6">
    <source>
        <dbReference type="ARBA" id="ARBA00023002"/>
    </source>
</evidence>
<evidence type="ECO:0000256" key="4">
    <source>
        <dbReference type="ARBA" id="ARBA00022559"/>
    </source>
</evidence>
<protein>
    <recommendedName>
        <fullName evidence="3">Alkyl hydroperoxide reductase C</fullName>
        <ecNumber evidence="2">1.11.1.26</ecNumber>
    </recommendedName>
    <alternativeName>
        <fullName evidence="8">Peroxiredoxin</fullName>
    </alternativeName>
</protein>
<name>A0ABT3Q7F6_9PROT</name>
<dbReference type="Proteomes" id="UP001526446">
    <property type="component" value="Unassembled WGS sequence"/>
</dbReference>
<keyword evidence="5" id="KW-0049">Antioxidant</keyword>
<evidence type="ECO:0000256" key="2">
    <source>
        <dbReference type="ARBA" id="ARBA00013021"/>
    </source>
</evidence>
<dbReference type="EC" id="1.11.1.26" evidence="2"/>
<keyword evidence="12" id="KW-1185">Reference proteome</keyword>
<evidence type="ECO:0000256" key="3">
    <source>
        <dbReference type="ARBA" id="ARBA00017462"/>
    </source>
</evidence>
<proteinExistence type="predicted"/>
<organism evidence="11 12">
    <name type="scientific">Acetobacter farinalis</name>
    <dbReference type="NCBI Taxonomy" id="1260984"/>
    <lineage>
        <taxon>Bacteria</taxon>
        <taxon>Pseudomonadati</taxon>
        <taxon>Pseudomonadota</taxon>
        <taxon>Alphaproteobacteria</taxon>
        <taxon>Acetobacterales</taxon>
        <taxon>Acetobacteraceae</taxon>
        <taxon>Acetobacter</taxon>
    </lineage>
</organism>
<evidence type="ECO:0000259" key="10">
    <source>
        <dbReference type="PROSITE" id="PS51352"/>
    </source>
</evidence>
<evidence type="ECO:0000256" key="9">
    <source>
        <dbReference type="ARBA" id="ARBA00047572"/>
    </source>
</evidence>
<dbReference type="SUPFAM" id="SSF52833">
    <property type="entry name" value="Thioredoxin-like"/>
    <property type="match status" value="1"/>
</dbReference>
<dbReference type="InterPro" id="IPR024706">
    <property type="entry name" value="Peroxiredoxin_AhpC-typ"/>
</dbReference>
<dbReference type="PIRSF" id="PIRSF000239">
    <property type="entry name" value="AHPC"/>
    <property type="match status" value="1"/>
</dbReference>
<comment type="catalytic activity">
    <reaction evidence="9">
        <text>a hydroperoxide + NADH + H(+) = an alcohol + NAD(+) + H2O</text>
        <dbReference type="Rhea" id="RHEA:62628"/>
        <dbReference type="ChEBI" id="CHEBI:15377"/>
        <dbReference type="ChEBI" id="CHEBI:15378"/>
        <dbReference type="ChEBI" id="CHEBI:30879"/>
        <dbReference type="ChEBI" id="CHEBI:35924"/>
        <dbReference type="ChEBI" id="CHEBI:57540"/>
        <dbReference type="ChEBI" id="CHEBI:57945"/>
        <dbReference type="EC" id="1.11.1.26"/>
    </reaction>
</comment>
<evidence type="ECO:0000256" key="5">
    <source>
        <dbReference type="ARBA" id="ARBA00022862"/>
    </source>
</evidence>